<evidence type="ECO:0000313" key="2">
    <source>
        <dbReference type="EMBL" id="VDN47560.1"/>
    </source>
</evidence>
<keyword evidence="1" id="KW-0812">Transmembrane</keyword>
<feature type="transmembrane region" description="Helical" evidence="1">
    <location>
        <begin position="643"/>
        <end position="662"/>
    </location>
</feature>
<organism evidence="2 3">
    <name type="scientific">Petrocella atlantisensis</name>
    <dbReference type="NCBI Taxonomy" id="2173034"/>
    <lineage>
        <taxon>Bacteria</taxon>
        <taxon>Bacillati</taxon>
        <taxon>Bacillota</taxon>
        <taxon>Clostridia</taxon>
        <taxon>Lachnospirales</taxon>
        <taxon>Vallitaleaceae</taxon>
        <taxon>Petrocella</taxon>
    </lineage>
</organism>
<evidence type="ECO:0000313" key="3">
    <source>
        <dbReference type="Proteomes" id="UP000279029"/>
    </source>
</evidence>
<keyword evidence="1" id="KW-0472">Membrane</keyword>
<feature type="transmembrane region" description="Helical" evidence="1">
    <location>
        <begin position="490"/>
        <end position="509"/>
    </location>
</feature>
<dbReference type="EMBL" id="LR130778">
    <property type="protein sequence ID" value="VDN47560.1"/>
    <property type="molecule type" value="Genomic_DNA"/>
</dbReference>
<dbReference type="KEGG" id="cbar:PATL70BA_1673"/>
<feature type="transmembrane region" description="Helical" evidence="1">
    <location>
        <begin position="262"/>
        <end position="281"/>
    </location>
</feature>
<proteinExistence type="predicted"/>
<feature type="transmembrane region" description="Helical" evidence="1">
    <location>
        <begin position="301"/>
        <end position="319"/>
    </location>
</feature>
<dbReference type="OrthoDB" id="2662505at2"/>
<gene>
    <name evidence="2" type="ORF">PATL70BA_1673</name>
</gene>
<name>A0A3P7P237_9FIRM</name>
<protein>
    <submittedName>
        <fullName evidence="2">Uncharacterized protein</fullName>
    </submittedName>
</protein>
<keyword evidence="3" id="KW-1185">Reference proteome</keyword>
<feature type="transmembrane region" description="Helical" evidence="1">
    <location>
        <begin position="117"/>
        <end position="137"/>
    </location>
</feature>
<evidence type="ECO:0000256" key="1">
    <source>
        <dbReference type="SAM" id="Phobius"/>
    </source>
</evidence>
<feature type="transmembrane region" description="Helical" evidence="1">
    <location>
        <begin position="93"/>
        <end position="111"/>
    </location>
</feature>
<dbReference type="AlphaFoldDB" id="A0A3P7P237"/>
<feature type="transmembrane region" description="Helical" evidence="1">
    <location>
        <begin position="6"/>
        <end position="27"/>
    </location>
</feature>
<dbReference type="Proteomes" id="UP000279029">
    <property type="component" value="Chromosome"/>
</dbReference>
<reference evidence="2 3" key="1">
    <citation type="submission" date="2018-09" db="EMBL/GenBank/DDBJ databases">
        <authorList>
            <person name="Postec A."/>
        </authorList>
    </citation>
    <scope>NUCLEOTIDE SEQUENCE [LARGE SCALE GENOMIC DNA]</scope>
    <source>
        <strain evidence="2">70B-A</strain>
    </source>
</reference>
<sequence length="679" mass="80015">MSYELWMVIGALFIVMAFGLIFVANVIDRRLKKRQQHLRVKQNQEQVNRYYLSIYKFFSGFKLTRHKIANIRLRIEMIGHTNERVIRKKTVKIYLLIMAIMILLMAGMLMITRQPILLLLFLVVIWLLLETVIDFLVERLKNRLLHQQLKFNDMVRHKYYETHMIDEAVYDACQELGETHYEIRIQGERIHDVLRAKDIEKEILAYNETAPNKFLKMFLGLAYITMEYGDTKVEGHSVFLKNISDLTDEIRIELSKREKLNYALKSLNMIVFLPLFFINPVKRWASGYFMPLKVFYESRSGFLLEIIIIMMVLLAYFLLRKIQQFDDQKTVVNKKKVLEKTLYEKGLYRMVDYIKPSYHKGHYYKLKLKLKNSASHLDVESFITRKCLYFFIGCVVALMVILGLQMNTKKMILTAPTIPDYFLGGQLSESALMEAKAITIKDRSYLQKLNRNMEMEDVIRLLEENGIPVSESEMMAQRLMKKQLVFMDQYIKWWEVLLIIVIGVLAYNIPEVMLIFQRRILRFDVEDEVMGFSTILLMLMNHERLSLMDVLEWMALYAYTFKAPIQDCINNSSSGMVDALKTLRDVSDDSRFIRLVDSLILAAQDITIKQAFDELESEKSHYLEVRKTTNEQIVEKKVNLGKIIGFVPVYGFILLYMIYPMIVSSMADMESYLNRMMQL</sequence>
<dbReference type="RefSeq" id="WP_125136848.1">
    <property type="nucleotide sequence ID" value="NZ_LR130778.1"/>
</dbReference>
<feature type="transmembrane region" description="Helical" evidence="1">
    <location>
        <begin position="387"/>
        <end position="406"/>
    </location>
</feature>
<accession>A0A3P7P237</accession>
<keyword evidence="1" id="KW-1133">Transmembrane helix</keyword>